<reference evidence="2 3" key="1">
    <citation type="submission" date="2016-10" db="EMBL/GenBank/DDBJ databases">
        <authorList>
            <person name="de Groot N.N."/>
        </authorList>
    </citation>
    <scope>NUCLEOTIDE SEQUENCE [LARGE SCALE GENOMIC DNA]</scope>
    <source>
        <strain evidence="2 3">DSM 21800</strain>
    </source>
</reference>
<gene>
    <name evidence="2" type="ORF">SAMN04489812_5332</name>
</gene>
<feature type="domain" description="DUF4185" evidence="1">
    <location>
        <begin position="252"/>
        <end position="399"/>
    </location>
</feature>
<dbReference type="OrthoDB" id="3726709at2"/>
<dbReference type="EMBL" id="LT629772">
    <property type="protein sequence ID" value="SDT35080.1"/>
    <property type="molecule type" value="Genomic_DNA"/>
</dbReference>
<protein>
    <recommendedName>
        <fullName evidence="1">DUF4185 domain-containing protein</fullName>
    </recommendedName>
</protein>
<evidence type="ECO:0000313" key="3">
    <source>
        <dbReference type="Proteomes" id="UP000199103"/>
    </source>
</evidence>
<dbReference type="RefSeq" id="WP_157683730.1">
    <property type="nucleotide sequence ID" value="NZ_LT629772.1"/>
</dbReference>
<sequence length="418" mass="44935">MRHPRTFLLARHIPLTRHIPLAGAIPIAVATAALIVTASAPAVAGPPSDRQTPRSELAVSDVSFLGPIDQNPHVAARDNGQSVKYGDQSVWFFDDTITTDPDGFISSTAAITSDLDASDNITLRSADALDETSTGTPPDFVPLSAAETDFQDAHAADDCTGSTDDYCGTVFAHWPGPAVVDHARHRILVSYGKLCRGGRDGTPCESGFVGQALGTGLVAVDMEDKTITRLTAEHRPADIPSPEGTDKTLFFTPDQAWTGNAMVLVGNTLYGYGKCTLDGCAVAKAPIDHIQDISRWRYFTGSNEDGQPIWSTDPDRTVLVKGPGAAGATVYYDDAFGAYVNSYMPWASQDVLYQTAPHPWGPWSTPQKLFTAPKTSGTEYASFAHPEYTSRDGLTKYFTYYTSSTGAQELVRVRFGRG</sequence>
<organism evidence="2 3">
    <name type="scientific">Microlunatus soli</name>
    <dbReference type="NCBI Taxonomy" id="630515"/>
    <lineage>
        <taxon>Bacteria</taxon>
        <taxon>Bacillati</taxon>
        <taxon>Actinomycetota</taxon>
        <taxon>Actinomycetes</taxon>
        <taxon>Propionibacteriales</taxon>
        <taxon>Propionibacteriaceae</taxon>
        <taxon>Microlunatus</taxon>
    </lineage>
</organism>
<proteinExistence type="predicted"/>
<accession>A0A1H1ZN21</accession>
<keyword evidence="3" id="KW-1185">Reference proteome</keyword>
<dbReference type="AlphaFoldDB" id="A0A1H1ZN21"/>
<dbReference type="Proteomes" id="UP000199103">
    <property type="component" value="Chromosome I"/>
</dbReference>
<evidence type="ECO:0000313" key="2">
    <source>
        <dbReference type="EMBL" id="SDT35080.1"/>
    </source>
</evidence>
<dbReference type="STRING" id="630515.SAMN04489812_5332"/>
<evidence type="ECO:0000259" key="1">
    <source>
        <dbReference type="Pfam" id="PF13810"/>
    </source>
</evidence>
<dbReference type="InterPro" id="IPR025442">
    <property type="entry name" value="DUF4185"/>
</dbReference>
<name>A0A1H1ZN21_9ACTN</name>
<dbReference type="Pfam" id="PF13810">
    <property type="entry name" value="DUF4185"/>
    <property type="match status" value="1"/>
</dbReference>